<dbReference type="Proteomes" id="UP001283361">
    <property type="component" value="Unassembled WGS sequence"/>
</dbReference>
<keyword evidence="2" id="KW-1185">Reference proteome</keyword>
<name>A0AAE1A9T3_9GAST</name>
<protein>
    <submittedName>
        <fullName evidence="1">Uncharacterized protein</fullName>
    </submittedName>
</protein>
<accession>A0AAE1A9T3</accession>
<sequence length="61" mass="7076">MWDDAKEARGEPEGPWVIYNNGYRSSYTSGCLCAPPNLSYSCYTPPWRRTRFPLVPYIVDK</sequence>
<proteinExistence type="predicted"/>
<reference evidence="1" key="1">
    <citation type="journal article" date="2023" name="G3 (Bethesda)">
        <title>A reference genome for the long-term kleptoplast-retaining sea slug Elysia crispata morphotype clarki.</title>
        <authorList>
            <person name="Eastman K.E."/>
            <person name="Pendleton A.L."/>
            <person name="Shaikh M.A."/>
            <person name="Suttiyut T."/>
            <person name="Ogas R."/>
            <person name="Tomko P."/>
            <person name="Gavelis G."/>
            <person name="Widhalm J.R."/>
            <person name="Wisecaver J.H."/>
        </authorList>
    </citation>
    <scope>NUCLEOTIDE SEQUENCE</scope>
    <source>
        <strain evidence="1">ECLA1</strain>
    </source>
</reference>
<evidence type="ECO:0000313" key="2">
    <source>
        <dbReference type="Proteomes" id="UP001283361"/>
    </source>
</evidence>
<gene>
    <name evidence="1" type="ORF">RRG08_049085</name>
</gene>
<evidence type="ECO:0000313" key="1">
    <source>
        <dbReference type="EMBL" id="KAK3783950.1"/>
    </source>
</evidence>
<dbReference type="AlphaFoldDB" id="A0AAE1A9T3"/>
<dbReference type="EMBL" id="JAWDGP010002325">
    <property type="protein sequence ID" value="KAK3783950.1"/>
    <property type="molecule type" value="Genomic_DNA"/>
</dbReference>
<comment type="caution">
    <text evidence="1">The sequence shown here is derived from an EMBL/GenBank/DDBJ whole genome shotgun (WGS) entry which is preliminary data.</text>
</comment>
<organism evidence="1 2">
    <name type="scientific">Elysia crispata</name>
    <name type="common">lettuce slug</name>
    <dbReference type="NCBI Taxonomy" id="231223"/>
    <lineage>
        <taxon>Eukaryota</taxon>
        <taxon>Metazoa</taxon>
        <taxon>Spiralia</taxon>
        <taxon>Lophotrochozoa</taxon>
        <taxon>Mollusca</taxon>
        <taxon>Gastropoda</taxon>
        <taxon>Heterobranchia</taxon>
        <taxon>Euthyneura</taxon>
        <taxon>Panpulmonata</taxon>
        <taxon>Sacoglossa</taxon>
        <taxon>Placobranchoidea</taxon>
        <taxon>Plakobranchidae</taxon>
        <taxon>Elysia</taxon>
    </lineage>
</organism>